<gene>
    <name evidence="2" type="ORF">GZH47_06640</name>
</gene>
<dbReference type="EMBL" id="CP048286">
    <property type="protein sequence ID" value="QHW30562.1"/>
    <property type="molecule type" value="Genomic_DNA"/>
</dbReference>
<name>A0A6C0P1G2_9BACL</name>
<reference evidence="2 3" key="1">
    <citation type="submission" date="2020-02" db="EMBL/GenBank/DDBJ databases">
        <title>Paenibacillus sp. nov., isolated from rhizosphere soil of tomato.</title>
        <authorList>
            <person name="Weon H.-Y."/>
            <person name="Lee S.A."/>
        </authorList>
    </citation>
    <scope>NUCLEOTIDE SEQUENCE [LARGE SCALE GENOMIC DNA]</scope>
    <source>
        <strain evidence="2 3">14171R-81</strain>
    </source>
</reference>
<dbReference type="AlphaFoldDB" id="A0A6C0P1G2"/>
<organism evidence="2 3">
    <name type="scientific">Paenibacillus rhizovicinus</name>
    <dbReference type="NCBI Taxonomy" id="2704463"/>
    <lineage>
        <taxon>Bacteria</taxon>
        <taxon>Bacillati</taxon>
        <taxon>Bacillota</taxon>
        <taxon>Bacilli</taxon>
        <taxon>Bacillales</taxon>
        <taxon>Paenibacillaceae</taxon>
        <taxon>Paenibacillus</taxon>
    </lineage>
</organism>
<accession>A0A6C0P1G2</accession>
<dbReference type="Pfam" id="PF11175">
    <property type="entry name" value="DUF2961"/>
    <property type="match status" value="1"/>
</dbReference>
<protein>
    <submittedName>
        <fullName evidence="2">DUF2961 domain-containing protein</fullName>
    </submittedName>
</protein>
<dbReference type="Gene3D" id="2.60.120.1390">
    <property type="match status" value="1"/>
</dbReference>
<dbReference type="RefSeq" id="WP_162639348.1">
    <property type="nucleotide sequence ID" value="NZ_CP048286.1"/>
</dbReference>
<evidence type="ECO:0000313" key="2">
    <source>
        <dbReference type="EMBL" id="QHW30562.1"/>
    </source>
</evidence>
<dbReference type="InterPro" id="IPR021345">
    <property type="entry name" value="DUF2961"/>
</dbReference>
<feature type="region of interest" description="Disordered" evidence="1">
    <location>
        <begin position="14"/>
        <end position="38"/>
    </location>
</feature>
<dbReference type="Proteomes" id="UP000479114">
    <property type="component" value="Chromosome"/>
</dbReference>
<sequence>MMYDLKQAKSRAFTAENKTGAAGSGGQTKQGRKGSPCLEGFRQGETIELLRCEGPGVIRHIWMTIPPGNVDHMRNVILRMYWDDQEHPSVEAPIGDFFGIAHGRQKPMMSDCVTMQAGKGLNCWIPMPFRKNAVHGRERFRIRRAAVVLSNRRDAGR</sequence>
<proteinExistence type="predicted"/>
<evidence type="ECO:0000256" key="1">
    <source>
        <dbReference type="SAM" id="MobiDB-lite"/>
    </source>
</evidence>
<evidence type="ECO:0000313" key="3">
    <source>
        <dbReference type="Proteomes" id="UP000479114"/>
    </source>
</evidence>
<dbReference type="KEGG" id="prz:GZH47_06640"/>
<keyword evidence="3" id="KW-1185">Reference proteome</keyword>